<dbReference type="InterPro" id="IPR006426">
    <property type="entry name" value="Asn_synth_AEB"/>
</dbReference>
<evidence type="ECO:0000256" key="9">
    <source>
        <dbReference type="PIRSR" id="PIRSR001589-2"/>
    </source>
</evidence>
<evidence type="ECO:0000256" key="8">
    <source>
        <dbReference type="PIRSR" id="PIRSR001589-1"/>
    </source>
</evidence>
<accession>A0AAU7ZNE7</accession>
<feature type="binding site" evidence="9">
    <location>
        <position position="100"/>
    </location>
    <ligand>
        <name>L-glutamine</name>
        <dbReference type="ChEBI" id="CHEBI:58359"/>
    </ligand>
</feature>
<feature type="binding site" evidence="9">
    <location>
        <position position="262"/>
    </location>
    <ligand>
        <name>ATP</name>
        <dbReference type="ChEBI" id="CHEBI:30616"/>
    </ligand>
</feature>
<dbReference type="KEGG" id="tpsc:RBB77_18780"/>
<dbReference type="EC" id="6.3.5.4" evidence="3"/>
<dbReference type="InterPro" id="IPR017932">
    <property type="entry name" value="GATase_2_dom"/>
</dbReference>
<feature type="active site" description="For GATase activity" evidence="8">
    <location>
        <position position="2"/>
    </location>
</feature>
<dbReference type="CDD" id="cd00712">
    <property type="entry name" value="AsnB"/>
    <property type="match status" value="1"/>
</dbReference>
<dbReference type="RefSeq" id="WP_353063313.1">
    <property type="nucleotide sequence ID" value="NZ_CP132942.1"/>
</dbReference>
<dbReference type="InterPro" id="IPR051786">
    <property type="entry name" value="ASN_synthetase/amidase"/>
</dbReference>
<dbReference type="EMBL" id="CP132942">
    <property type="protein sequence ID" value="XCB32465.1"/>
    <property type="molecule type" value="Genomic_DNA"/>
</dbReference>
<organism evidence="11">
    <name type="scientific">Tunturiibacter psychrotolerans</name>
    <dbReference type="NCBI Taxonomy" id="3069686"/>
    <lineage>
        <taxon>Bacteria</taxon>
        <taxon>Pseudomonadati</taxon>
        <taxon>Acidobacteriota</taxon>
        <taxon>Terriglobia</taxon>
        <taxon>Terriglobales</taxon>
        <taxon>Acidobacteriaceae</taxon>
        <taxon>Tunturiibacter</taxon>
    </lineage>
</organism>
<dbReference type="GO" id="GO:0005524">
    <property type="term" value="F:ATP binding"/>
    <property type="evidence" value="ECO:0007669"/>
    <property type="project" value="UniProtKB-KW"/>
</dbReference>
<protein>
    <recommendedName>
        <fullName evidence="3">asparagine synthase (glutamine-hydrolyzing)</fullName>
        <ecNumber evidence="3">6.3.5.4</ecNumber>
    </recommendedName>
</protein>
<evidence type="ECO:0000259" key="10">
    <source>
        <dbReference type="PROSITE" id="PS51278"/>
    </source>
</evidence>
<dbReference type="InterPro" id="IPR029055">
    <property type="entry name" value="Ntn_hydrolases_N"/>
</dbReference>
<feature type="binding site" evidence="9">
    <location>
        <position position="288"/>
    </location>
    <ligand>
        <name>ATP</name>
        <dbReference type="ChEBI" id="CHEBI:30616"/>
    </ligand>
</feature>
<dbReference type="PANTHER" id="PTHR43284:SF1">
    <property type="entry name" value="ASPARAGINE SYNTHETASE"/>
    <property type="match status" value="1"/>
</dbReference>
<keyword evidence="6 8" id="KW-0315">Glutamine amidotransferase</keyword>
<comment type="similarity">
    <text evidence="2">Belongs to the asparagine synthetase family.</text>
</comment>
<proteinExistence type="inferred from homology"/>
<dbReference type="SUPFAM" id="SSF56235">
    <property type="entry name" value="N-terminal nucleophile aminohydrolases (Ntn hydrolases)"/>
    <property type="match status" value="1"/>
</dbReference>
<sequence>MCGICGQYNFGDRAPVSRQSVERMAKSISHRGPDDEGYYVAGPLGLGFRRLSIIDLEGGHQPMSDQEELVWVIFNGEIYNFPDLKRELEAFGHLFRTKSDTEVIVHGYKQWGDDVLNHLNGMFGLAIWDVLQERLVVARDPFGIKLIYYKIDRDHLYFGSEIRAIQSVTEEQPDVDPNALNMFLRYRYTPSPYTMFKGIRKLAAGTMLVCEKGTGSLRRWYRYQPAPFSPMKSIGEAQEELLELYKQSIKKHLLSDVSVGLLLSGGIDSGLLLALMNLYGKSWRTYTVGYGSSFSDDELTDAGETAALFSSQHTEVTLDKSTFEGMLQTIVSCLEEPIASSSIVPMYFLCKRAREEVKVALIGQGPDELFAGYRRHLGVRYGAYWMGIPSWIRSSIASGITTLPRNETLKRGLYSLDVKDRLRRYQHVLSLLPGNEIDGLFQDEMLEHYAGDEILECWKDLFPLMSETDELGGFQFLEMRSTLPDELLMFGDKLSMAHGLEVRVPYLDKDLVEYVERLPANFKVRNGSQKWLHRQVCQDLLPKRFMRRKKRGFAVNVVDDWFRSSVNGKTEQILMDNESHLYRYLRPSAVQRIFKQHRSGRNDYHKILFSLVVFEEWLRVQLPSQSKMDSVVVGTH</sequence>
<comment type="catalytic activity">
    <reaction evidence="7">
        <text>L-aspartate + L-glutamine + ATP + H2O = L-asparagine + L-glutamate + AMP + diphosphate + H(+)</text>
        <dbReference type="Rhea" id="RHEA:12228"/>
        <dbReference type="ChEBI" id="CHEBI:15377"/>
        <dbReference type="ChEBI" id="CHEBI:15378"/>
        <dbReference type="ChEBI" id="CHEBI:29985"/>
        <dbReference type="ChEBI" id="CHEBI:29991"/>
        <dbReference type="ChEBI" id="CHEBI:30616"/>
        <dbReference type="ChEBI" id="CHEBI:33019"/>
        <dbReference type="ChEBI" id="CHEBI:58048"/>
        <dbReference type="ChEBI" id="CHEBI:58359"/>
        <dbReference type="ChEBI" id="CHEBI:456215"/>
        <dbReference type="EC" id="6.3.5.4"/>
    </reaction>
</comment>
<evidence type="ECO:0000256" key="7">
    <source>
        <dbReference type="ARBA" id="ARBA00048741"/>
    </source>
</evidence>
<dbReference type="Gene3D" id="3.40.50.620">
    <property type="entry name" value="HUPs"/>
    <property type="match status" value="2"/>
</dbReference>
<gene>
    <name evidence="11" type="primary">asnB</name>
    <name evidence="11" type="ORF">RBB77_18780</name>
</gene>
<evidence type="ECO:0000313" key="11">
    <source>
        <dbReference type="EMBL" id="XCB32465.1"/>
    </source>
</evidence>
<keyword evidence="5 9" id="KW-0067">ATP-binding</keyword>
<dbReference type="Gene3D" id="3.60.20.10">
    <property type="entry name" value="Glutamine Phosphoribosylpyrophosphate, subunit 1, domain 1"/>
    <property type="match status" value="1"/>
</dbReference>
<keyword evidence="11" id="KW-0436">Ligase</keyword>
<dbReference type="AlphaFoldDB" id="A0AAU7ZNE7"/>
<keyword evidence="8" id="KW-0061">Asparagine biosynthesis</keyword>
<evidence type="ECO:0000256" key="4">
    <source>
        <dbReference type="ARBA" id="ARBA00022741"/>
    </source>
</evidence>
<feature type="domain" description="Glutamine amidotransferase type-2" evidence="10">
    <location>
        <begin position="2"/>
        <end position="213"/>
    </location>
</feature>
<evidence type="ECO:0000256" key="3">
    <source>
        <dbReference type="ARBA" id="ARBA00012737"/>
    </source>
</evidence>
<dbReference type="SUPFAM" id="SSF52402">
    <property type="entry name" value="Adenine nucleotide alpha hydrolases-like"/>
    <property type="match status" value="1"/>
</dbReference>
<dbReference type="PIRSF" id="PIRSF001589">
    <property type="entry name" value="Asn_synthetase_glu-h"/>
    <property type="match status" value="1"/>
</dbReference>
<evidence type="ECO:0000256" key="6">
    <source>
        <dbReference type="ARBA" id="ARBA00022962"/>
    </source>
</evidence>
<dbReference type="InterPro" id="IPR001962">
    <property type="entry name" value="Asn_synthase"/>
</dbReference>
<dbReference type="NCBIfam" id="TIGR01536">
    <property type="entry name" value="asn_synth_AEB"/>
    <property type="match status" value="1"/>
</dbReference>
<dbReference type="InterPro" id="IPR033738">
    <property type="entry name" value="AsnB_N"/>
</dbReference>
<dbReference type="Pfam" id="PF13537">
    <property type="entry name" value="GATase_7"/>
    <property type="match status" value="1"/>
</dbReference>
<dbReference type="GO" id="GO:0005829">
    <property type="term" value="C:cytosol"/>
    <property type="evidence" value="ECO:0007669"/>
    <property type="project" value="TreeGrafter"/>
</dbReference>
<dbReference type="PROSITE" id="PS51278">
    <property type="entry name" value="GATASE_TYPE_2"/>
    <property type="match status" value="1"/>
</dbReference>
<evidence type="ECO:0000256" key="2">
    <source>
        <dbReference type="ARBA" id="ARBA00005752"/>
    </source>
</evidence>
<keyword evidence="8" id="KW-0028">Amino-acid biosynthesis</keyword>
<dbReference type="CDD" id="cd01991">
    <property type="entry name" value="Asn_synthase_B_C"/>
    <property type="match status" value="1"/>
</dbReference>
<keyword evidence="4 9" id="KW-0547">Nucleotide-binding</keyword>
<dbReference type="Pfam" id="PF00733">
    <property type="entry name" value="Asn_synthase"/>
    <property type="match status" value="1"/>
</dbReference>
<dbReference type="InterPro" id="IPR014729">
    <property type="entry name" value="Rossmann-like_a/b/a_fold"/>
</dbReference>
<dbReference type="GO" id="GO:0004066">
    <property type="term" value="F:asparagine synthase (glutamine-hydrolyzing) activity"/>
    <property type="evidence" value="ECO:0007669"/>
    <property type="project" value="UniProtKB-EC"/>
</dbReference>
<name>A0AAU7ZNE7_9BACT</name>
<evidence type="ECO:0000256" key="1">
    <source>
        <dbReference type="ARBA" id="ARBA00005187"/>
    </source>
</evidence>
<reference evidence="11" key="1">
    <citation type="submission" date="2023-08" db="EMBL/GenBank/DDBJ databases">
        <authorList>
            <person name="Messyasz A."/>
            <person name="Mannisto M.K."/>
            <person name="Kerkhof L.J."/>
            <person name="Haggblom M."/>
        </authorList>
    </citation>
    <scope>NUCLEOTIDE SEQUENCE</scope>
    <source>
        <strain evidence="11">X5P6</strain>
    </source>
</reference>
<dbReference type="GO" id="GO:0006529">
    <property type="term" value="P:asparagine biosynthetic process"/>
    <property type="evidence" value="ECO:0007669"/>
    <property type="project" value="UniProtKB-KW"/>
</dbReference>
<dbReference type="PANTHER" id="PTHR43284">
    <property type="entry name" value="ASPARAGINE SYNTHETASE (GLUTAMINE-HYDROLYZING)"/>
    <property type="match status" value="1"/>
</dbReference>
<evidence type="ECO:0000256" key="5">
    <source>
        <dbReference type="ARBA" id="ARBA00022840"/>
    </source>
</evidence>
<comment type="pathway">
    <text evidence="1">Amino-acid biosynthesis; L-asparagine biosynthesis; L-asparagine from L-aspartate (L-Gln route): step 1/1.</text>
</comment>
<reference evidence="11" key="2">
    <citation type="journal article" date="2024" name="Environ. Microbiol.">
        <title>Genome analysis and description of Tunturibacter gen. nov. expands the diversity of Terriglobia in tundra soils.</title>
        <authorList>
            <person name="Messyasz A."/>
            <person name="Mannisto M.K."/>
            <person name="Kerkhof L.J."/>
            <person name="Haggblom M.M."/>
        </authorList>
    </citation>
    <scope>NUCLEOTIDE SEQUENCE</scope>
    <source>
        <strain evidence="11">X5P6</strain>
    </source>
</reference>